<dbReference type="KEGG" id="fya:KMW28_24465"/>
<dbReference type="AlphaFoldDB" id="A0AAX1N8Z4"/>
<dbReference type="RefSeq" id="WP_169663544.1">
    <property type="nucleotide sequence ID" value="NZ_CP076133.1"/>
</dbReference>
<protein>
    <recommendedName>
        <fullName evidence="3">PsbP C-terminal domain-containing protein</fullName>
    </recommendedName>
</protein>
<sequence>MKNYLILLLSFYFFSCDNEITTLTFESVGVSLDYPSNWTEINDNSIVFGIADISLLEGGGSSILLQNTDSVQSSFYGIKTFEEYVDALYNNVLLDSNNLLTENLKDIYLNKTKCKRFSVEKEGKLTKVIQTTYLFNYNSKYYNIILTEPLGIGKNKHNENLKILLSLGLKSTDVNKLL</sequence>
<dbReference type="EMBL" id="CP076133">
    <property type="protein sequence ID" value="QWG04049.1"/>
    <property type="molecule type" value="Genomic_DNA"/>
</dbReference>
<organism evidence="1 2">
    <name type="scientific">Flammeovirga yaeyamensis</name>
    <dbReference type="NCBI Taxonomy" id="367791"/>
    <lineage>
        <taxon>Bacteria</taxon>
        <taxon>Pseudomonadati</taxon>
        <taxon>Bacteroidota</taxon>
        <taxon>Cytophagia</taxon>
        <taxon>Cytophagales</taxon>
        <taxon>Flammeovirgaceae</taxon>
        <taxon>Flammeovirga</taxon>
    </lineage>
</organism>
<gene>
    <name evidence="1" type="ORF">KMW28_24465</name>
</gene>
<dbReference type="Proteomes" id="UP000678679">
    <property type="component" value="Chromosome 2"/>
</dbReference>
<keyword evidence="2" id="KW-1185">Reference proteome</keyword>
<evidence type="ECO:0008006" key="3">
    <source>
        <dbReference type="Google" id="ProtNLM"/>
    </source>
</evidence>
<evidence type="ECO:0000313" key="1">
    <source>
        <dbReference type="EMBL" id="QWG04049.1"/>
    </source>
</evidence>
<reference evidence="1 2" key="1">
    <citation type="submission" date="2021-05" db="EMBL/GenBank/DDBJ databases">
        <title>Comparative genomic studies on the polysaccharide-degrading batcterial strains of the Flammeovirga genus.</title>
        <authorList>
            <person name="Zewei F."/>
            <person name="Zheng Z."/>
            <person name="Yu L."/>
            <person name="Ruyue G."/>
            <person name="Yanhong M."/>
            <person name="Yuanyuan C."/>
            <person name="Jingyan G."/>
            <person name="Wenjun H."/>
        </authorList>
    </citation>
    <scope>NUCLEOTIDE SEQUENCE [LARGE SCALE GENOMIC DNA]</scope>
    <source>
        <strain evidence="1 2">NBRC:100898</strain>
    </source>
</reference>
<accession>A0AAX1N8Z4</accession>
<evidence type="ECO:0000313" key="2">
    <source>
        <dbReference type="Proteomes" id="UP000678679"/>
    </source>
</evidence>
<proteinExistence type="predicted"/>
<name>A0AAX1N8Z4_9BACT</name>